<dbReference type="Gene3D" id="1.10.510.10">
    <property type="entry name" value="Transferase(Phosphotransferase) domain 1"/>
    <property type="match status" value="1"/>
</dbReference>
<evidence type="ECO:0000313" key="8">
    <source>
        <dbReference type="Proteomes" id="UP000818624"/>
    </source>
</evidence>
<feature type="compositionally biased region" description="Low complexity" evidence="5">
    <location>
        <begin position="769"/>
        <end position="780"/>
    </location>
</feature>
<dbReference type="Proteomes" id="UP000818624">
    <property type="component" value="Chromosome 2"/>
</dbReference>
<dbReference type="InterPro" id="IPR000719">
    <property type="entry name" value="Prot_kinase_dom"/>
</dbReference>
<dbReference type="PANTHER" id="PTHR22988:SF71">
    <property type="entry name" value="CITRON RHO-INTERACTING KINASE"/>
    <property type="match status" value="1"/>
</dbReference>
<sequence length="1061" mass="114841">MARRVGMWEERRTRLCAPLFTPEVHRAVSALATYLAHNDAAARLLARQLPATAREAQTVGELLDGALAILWHSQRIPRTSLAGQLCSEALPRLEEVRTYVLSERDFAALSTLQHGATGTVEVVRCKFDRRLYVMKSILKGVARREAYRFSPVFESRLLAHDNDADAPCTPYLHAAFQGPGSVHLVMEYFPAGDLDSLLRAAAEAEPGYPGKSTEGGLLQEVWAMRYACDMVAAVGWLHGLQFVHRDIKPSNFLLHRSGRLRLCDFATCAPFATFGTERRVLQFYTQRPAGTCDYIAPDILRCEEQRILATCPSPLGATSPSSTSGAAAAPPAADALVPGAYGPEVDWWSVGVVLYEMVFGRLPFWAPHPADVYAKIAHHEQHFAMDAGVPCSAALRALIAALVCAPERRLGRRGTHEVQHHEAFADVPWDALETYAVPFVPSDAASAVVPALFATSPPGTSPGAGVSVTLDTPPSFSQMYRGPLELFPAFPDSFEGSALAAPTPGEEVHTPGAEAPPALPEHTSPAGSWPSSAESTPATASERDAHGWRELDTHFCGFSYVPQSAAFRVEDAPVAPAADTSELLGAPGGDAPLASTPMSKPSVREPPSPSMGIASPETSAQPTLQRRAVQAARRARSGHGAPAELHTPFRRADASGSSMEPASPYPFPLASAQRYPTPRLALSPETHTTHTPGMYAYDTMGSDSRHSGGSTFKRNVSERQAWVEMMDAVQRSARKLDATHARADAPLRSLAEEDEGRESVAPLLPRAWHAPGRAGAAGPHAPSPPRHHIDELSDESPEKHAAPALRSAASCFDLRWRMRPLETERAANTTSPDADRPLLRTRRSTRQLLLDAQVTSTPTRTARSLTLPSPPPALLDTQPSASPPRRRTLKGSASVRDFRELLRQEMTLPTLTDTSPPAPQRTRTQSQPDTDGAKWAPSDSHRTLSEYRRGLRPPPPAPRTTEPGAEDAFGRPTGLRRPTLRSWDRAARRMQSSLGLSSAYRHAASAAPAAAPTAAPTAHGEASKENVLQRMSSEHRGIQRSVTHLEHELDALKHRVNHVEL</sequence>
<feature type="region of interest" description="Disordered" evidence="5">
    <location>
        <begin position="579"/>
        <end position="671"/>
    </location>
</feature>
<feature type="compositionally biased region" description="Basic and acidic residues" evidence="5">
    <location>
        <begin position="939"/>
        <end position="949"/>
    </location>
</feature>
<dbReference type="PANTHER" id="PTHR22988">
    <property type="entry name" value="MYOTONIC DYSTROPHY S/T KINASE-RELATED"/>
    <property type="match status" value="1"/>
</dbReference>
<dbReference type="SUPFAM" id="SSF56112">
    <property type="entry name" value="Protein kinase-like (PK-like)"/>
    <property type="match status" value="1"/>
</dbReference>
<feature type="region of interest" description="Disordered" evidence="5">
    <location>
        <begin position="1008"/>
        <end position="1036"/>
    </location>
</feature>
<dbReference type="Gene3D" id="3.30.200.20">
    <property type="entry name" value="Phosphorylase Kinase, domain 1"/>
    <property type="match status" value="1"/>
</dbReference>
<name>A0ABY8ES32_MALFU</name>
<gene>
    <name evidence="7" type="ORF">GLX27_002217</name>
</gene>
<feature type="region of interest" description="Disordered" evidence="5">
    <location>
        <begin position="769"/>
        <end position="805"/>
    </location>
</feature>
<protein>
    <recommendedName>
        <fullName evidence="6">Protein kinase domain-containing protein</fullName>
    </recommendedName>
</protein>
<evidence type="ECO:0000256" key="5">
    <source>
        <dbReference type="SAM" id="MobiDB-lite"/>
    </source>
</evidence>
<dbReference type="InterPro" id="IPR008271">
    <property type="entry name" value="Ser/Thr_kinase_AS"/>
</dbReference>
<evidence type="ECO:0000259" key="6">
    <source>
        <dbReference type="PROSITE" id="PS50011"/>
    </source>
</evidence>
<feature type="compositionally biased region" description="Low complexity" evidence="5">
    <location>
        <begin position="530"/>
        <end position="540"/>
    </location>
</feature>
<dbReference type="PROSITE" id="PS50011">
    <property type="entry name" value="PROTEIN_KINASE_DOM"/>
    <property type="match status" value="1"/>
</dbReference>
<dbReference type="InterPro" id="IPR011009">
    <property type="entry name" value="Kinase-like_dom_sf"/>
</dbReference>
<dbReference type="EMBL" id="CP046235">
    <property type="protein sequence ID" value="WFD47565.1"/>
    <property type="molecule type" value="Genomic_DNA"/>
</dbReference>
<evidence type="ECO:0000256" key="1">
    <source>
        <dbReference type="ARBA" id="ARBA00022553"/>
    </source>
</evidence>
<evidence type="ECO:0000313" key="7">
    <source>
        <dbReference type="EMBL" id="WFD47565.1"/>
    </source>
</evidence>
<dbReference type="SMART" id="SM00220">
    <property type="entry name" value="S_TKc"/>
    <property type="match status" value="1"/>
</dbReference>
<comment type="similarity">
    <text evidence="2">Belongs to the protein kinase superfamily. STE Ser/Thr protein kinase family. COT1 subfamily.</text>
</comment>
<feature type="compositionally biased region" description="Low complexity" evidence="5">
    <location>
        <begin position="1008"/>
        <end position="1018"/>
    </location>
</feature>
<dbReference type="PROSITE" id="PS00108">
    <property type="entry name" value="PROTEIN_KINASE_ST"/>
    <property type="match status" value="1"/>
</dbReference>
<feature type="compositionally biased region" description="Polar residues" evidence="5">
    <location>
        <begin position="907"/>
        <end position="929"/>
    </location>
</feature>
<feature type="compositionally biased region" description="Basic and acidic residues" evidence="5">
    <location>
        <begin position="787"/>
        <end position="801"/>
    </location>
</feature>
<evidence type="ECO:0000256" key="3">
    <source>
        <dbReference type="ARBA" id="ARBA00047899"/>
    </source>
</evidence>
<evidence type="ECO:0000256" key="4">
    <source>
        <dbReference type="ARBA" id="ARBA00048679"/>
    </source>
</evidence>
<evidence type="ECO:0000256" key="2">
    <source>
        <dbReference type="ARBA" id="ARBA00038271"/>
    </source>
</evidence>
<accession>A0ABY8ES32</accession>
<proteinExistence type="inferred from homology"/>
<feature type="region of interest" description="Disordered" evidence="5">
    <location>
        <begin position="495"/>
        <end position="544"/>
    </location>
</feature>
<dbReference type="InterPro" id="IPR050839">
    <property type="entry name" value="Rho-assoc_Ser/Thr_Kinase"/>
</dbReference>
<reference evidence="7 8" key="1">
    <citation type="journal article" date="2020" name="Elife">
        <title>Loss of centromere function drives karyotype evolution in closely related Malassezia species.</title>
        <authorList>
            <person name="Sankaranarayanan S.R."/>
            <person name="Ianiri G."/>
            <person name="Coelho M.A."/>
            <person name="Reza M.H."/>
            <person name="Thimmappa B.C."/>
            <person name="Ganguly P."/>
            <person name="Vadnala R.N."/>
            <person name="Sun S."/>
            <person name="Siddharthan R."/>
            <person name="Tellgren-Roth C."/>
            <person name="Dawson T.L."/>
            <person name="Heitman J."/>
            <person name="Sanyal K."/>
        </authorList>
    </citation>
    <scope>NUCLEOTIDE SEQUENCE [LARGE SCALE GENOMIC DNA]</scope>
    <source>
        <strain evidence="7">CBS14141</strain>
    </source>
</reference>
<feature type="region of interest" description="Disordered" evidence="5">
    <location>
        <begin position="851"/>
        <end position="983"/>
    </location>
</feature>
<organism evidence="7 8">
    <name type="scientific">Malassezia furfur</name>
    <name type="common">Pityriasis versicolor infection agent</name>
    <name type="synonym">Pityrosporum furfur</name>
    <dbReference type="NCBI Taxonomy" id="55194"/>
    <lineage>
        <taxon>Eukaryota</taxon>
        <taxon>Fungi</taxon>
        <taxon>Dikarya</taxon>
        <taxon>Basidiomycota</taxon>
        <taxon>Ustilaginomycotina</taxon>
        <taxon>Malasseziomycetes</taxon>
        <taxon>Malasseziales</taxon>
        <taxon>Malasseziaceae</taxon>
        <taxon>Malassezia</taxon>
    </lineage>
</organism>
<dbReference type="Pfam" id="PF00069">
    <property type="entry name" value="Pkinase"/>
    <property type="match status" value="2"/>
</dbReference>
<feature type="domain" description="Protein kinase" evidence="6">
    <location>
        <begin position="106"/>
        <end position="424"/>
    </location>
</feature>
<comment type="catalytic activity">
    <reaction evidence="3">
        <text>L-threonyl-[protein] + ATP = O-phospho-L-threonyl-[protein] + ADP + H(+)</text>
        <dbReference type="Rhea" id="RHEA:46608"/>
        <dbReference type="Rhea" id="RHEA-COMP:11060"/>
        <dbReference type="Rhea" id="RHEA-COMP:11605"/>
        <dbReference type="ChEBI" id="CHEBI:15378"/>
        <dbReference type="ChEBI" id="CHEBI:30013"/>
        <dbReference type="ChEBI" id="CHEBI:30616"/>
        <dbReference type="ChEBI" id="CHEBI:61977"/>
        <dbReference type="ChEBI" id="CHEBI:456216"/>
        <dbReference type="EC" id="2.7.11.1"/>
    </reaction>
</comment>
<keyword evidence="1" id="KW-0597">Phosphoprotein</keyword>
<keyword evidence="8" id="KW-1185">Reference proteome</keyword>
<comment type="catalytic activity">
    <reaction evidence="4">
        <text>L-seryl-[protein] + ATP = O-phospho-L-seryl-[protein] + ADP + H(+)</text>
        <dbReference type="Rhea" id="RHEA:17989"/>
        <dbReference type="Rhea" id="RHEA-COMP:9863"/>
        <dbReference type="Rhea" id="RHEA-COMP:11604"/>
        <dbReference type="ChEBI" id="CHEBI:15378"/>
        <dbReference type="ChEBI" id="CHEBI:29999"/>
        <dbReference type="ChEBI" id="CHEBI:30616"/>
        <dbReference type="ChEBI" id="CHEBI:83421"/>
        <dbReference type="ChEBI" id="CHEBI:456216"/>
        <dbReference type="EC" id="2.7.11.1"/>
    </reaction>
</comment>